<dbReference type="PANTHER" id="PTHR39338">
    <property type="entry name" value="BLL5662 PROTEIN-RELATED"/>
    <property type="match status" value="1"/>
</dbReference>
<dbReference type="SUPFAM" id="SSF53300">
    <property type="entry name" value="vWA-like"/>
    <property type="match status" value="1"/>
</dbReference>
<feature type="compositionally biased region" description="Pro residues" evidence="1">
    <location>
        <begin position="1"/>
        <end position="11"/>
    </location>
</feature>
<dbReference type="AlphaFoldDB" id="A0A838XU61"/>
<dbReference type="RefSeq" id="WP_181758941.1">
    <property type="nucleotide sequence ID" value="NZ_BMCR01000002.1"/>
</dbReference>
<protein>
    <submittedName>
        <fullName evidence="2">VWA domain-containing protein</fullName>
    </submittedName>
</protein>
<dbReference type="InterPro" id="IPR011195">
    <property type="entry name" value="UCP010256"/>
</dbReference>
<dbReference type="Pfam" id="PF05762">
    <property type="entry name" value="VWA_CoxE"/>
    <property type="match status" value="1"/>
</dbReference>
<evidence type="ECO:0000313" key="2">
    <source>
        <dbReference type="EMBL" id="MBA4610533.1"/>
    </source>
</evidence>
<comment type="caution">
    <text evidence="2">The sequence shown here is derived from an EMBL/GenBank/DDBJ whole genome shotgun (WGS) entry which is preliminary data.</text>
</comment>
<dbReference type="PIRSF" id="PIRSF010256">
    <property type="entry name" value="CoxE_vWa"/>
    <property type="match status" value="1"/>
</dbReference>
<feature type="compositionally biased region" description="Basic and acidic residues" evidence="1">
    <location>
        <begin position="130"/>
        <end position="139"/>
    </location>
</feature>
<dbReference type="EMBL" id="JACEON010000002">
    <property type="protein sequence ID" value="MBA4610533.1"/>
    <property type="molecule type" value="Genomic_DNA"/>
</dbReference>
<feature type="region of interest" description="Disordered" evidence="1">
    <location>
        <begin position="107"/>
        <end position="140"/>
    </location>
</feature>
<sequence length="426" mass="47764">MPPLDSPPPSGPSSGAPSPGGRIADNIVHFARTLRKAGLPVGPASVVDAVRAVELAGIRSREDLYWTLHAVFVRKHDHRVIFDEAFRIYWKSRGLVEKLLSILSPVAPPRAEPDKPKAGQTRVAQAFQATRDRRSQSEKEELEIDARFTVSGRELLQHRDFAQMNAEEIRAAQAELRRMVMPIEKIRQRRLVASARGRIDPRSTLRATLRTGGAMIALKHRRPDTRRPPIVALCDISGSMSQYTRILLHFLHALTEERRNVHTFLFGTRLTNVTRQLRMKDPDEALIACSQGVEDWSGGTRIATALADFNKHWSRRVLSGGPLVLLVTDGLERDTDEDLAREMDRLHRSCRRLIWLNPLLRFDGFEARAKGVRAMLPHVDEFRAVHSLDAVADLCRALGGESGDGGESTDPRAWLRAADRAERARA</sequence>
<feature type="compositionally biased region" description="Low complexity" evidence="1">
    <location>
        <begin position="12"/>
        <end position="21"/>
    </location>
</feature>
<gene>
    <name evidence="2" type="ORF">H1W37_02610</name>
</gene>
<feature type="region of interest" description="Disordered" evidence="1">
    <location>
        <begin position="1"/>
        <end position="21"/>
    </location>
</feature>
<dbReference type="CDD" id="cd00198">
    <property type="entry name" value="vWFA"/>
    <property type="match status" value="1"/>
</dbReference>
<reference evidence="2 3" key="1">
    <citation type="submission" date="2020-07" db="EMBL/GenBank/DDBJ databases">
        <authorList>
            <person name="Li M."/>
        </authorList>
    </citation>
    <scope>NUCLEOTIDE SEQUENCE [LARGE SCALE GENOMIC DNA]</scope>
    <source>
        <strain evidence="2 3">DSM 23284</strain>
    </source>
</reference>
<evidence type="ECO:0000256" key="1">
    <source>
        <dbReference type="SAM" id="MobiDB-lite"/>
    </source>
</evidence>
<dbReference type="PANTHER" id="PTHR39338:SF6">
    <property type="entry name" value="BLL5662 PROTEIN"/>
    <property type="match status" value="1"/>
</dbReference>
<accession>A0A838XU61</accession>
<proteinExistence type="predicted"/>
<keyword evidence="3" id="KW-1185">Reference proteome</keyword>
<dbReference type="InterPro" id="IPR036465">
    <property type="entry name" value="vWFA_dom_sf"/>
</dbReference>
<organism evidence="2 3">
    <name type="scientific">Stappia taiwanensis</name>
    <dbReference type="NCBI Taxonomy" id="992267"/>
    <lineage>
        <taxon>Bacteria</taxon>
        <taxon>Pseudomonadati</taxon>
        <taxon>Pseudomonadota</taxon>
        <taxon>Alphaproteobacteria</taxon>
        <taxon>Hyphomicrobiales</taxon>
        <taxon>Stappiaceae</taxon>
        <taxon>Stappia</taxon>
    </lineage>
</organism>
<dbReference type="Gene3D" id="3.40.50.410">
    <property type="entry name" value="von Willebrand factor, type A domain"/>
    <property type="match status" value="1"/>
</dbReference>
<dbReference type="InterPro" id="IPR008912">
    <property type="entry name" value="Uncharacterised_CoxE"/>
</dbReference>
<reference evidence="2 3" key="2">
    <citation type="submission" date="2020-08" db="EMBL/GenBank/DDBJ databases">
        <title>Stappia taiwanensis sp. nov., isolated from a coastal thermal spring.</title>
        <authorList>
            <person name="Kampfer P."/>
        </authorList>
    </citation>
    <scope>NUCLEOTIDE SEQUENCE [LARGE SCALE GENOMIC DNA]</scope>
    <source>
        <strain evidence="2 3">DSM 23284</strain>
    </source>
</reference>
<name>A0A838XU61_9HYPH</name>
<evidence type="ECO:0000313" key="3">
    <source>
        <dbReference type="Proteomes" id="UP000559404"/>
    </source>
</evidence>
<dbReference type="Proteomes" id="UP000559404">
    <property type="component" value="Unassembled WGS sequence"/>
</dbReference>